<dbReference type="EMBL" id="CP095043">
    <property type="protein sequence ID" value="UOQ59258.1"/>
    <property type="molecule type" value="Genomic_DNA"/>
</dbReference>
<evidence type="ECO:0000256" key="1">
    <source>
        <dbReference type="SAM" id="Phobius"/>
    </source>
</evidence>
<evidence type="ECO:0000313" key="3">
    <source>
        <dbReference type="Proteomes" id="UP000831775"/>
    </source>
</evidence>
<organism evidence="2 3">
    <name type="scientific">Leucobacter rhizosphaerae</name>
    <dbReference type="NCBI Taxonomy" id="2932245"/>
    <lineage>
        <taxon>Bacteria</taxon>
        <taxon>Bacillati</taxon>
        <taxon>Actinomycetota</taxon>
        <taxon>Actinomycetes</taxon>
        <taxon>Micrococcales</taxon>
        <taxon>Microbacteriaceae</taxon>
        <taxon>Leucobacter</taxon>
    </lineage>
</organism>
<name>A0ABY4FSL2_9MICO</name>
<protein>
    <recommendedName>
        <fullName evidence="4">Modulator of FtsH protease</fullName>
    </recommendedName>
</protein>
<accession>A0ABY4FSL2</accession>
<keyword evidence="1" id="KW-0812">Transmembrane</keyword>
<keyword evidence="1" id="KW-1133">Transmembrane helix</keyword>
<dbReference type="Proteomes" id="UP000831775">
    <property type="component" value="Chromosome"/>
</dbReference>
<sequence length="162" mass="16404">MDDVGAWSEFNVAMAGATAALAGLVIVAASVNIERIVRTATLTSRLAAAIAALLLALVASGTGLVPGVDPTIYGIVILVCTLAAAWFQVHATRVIFLDPEPAQHARAAKSVAGFLPILAYLAAGIALTAGHESGLVLAAAGCLIAIVAAVLISWIVLVEVLR</sequence>
<dbReference type="RefSeq" id="WP_244684162.1">
    <property type="nucleotide sequence ID" value="NZ_CP095043.1"/>
</dbReference>
<feature type="transmembrane region" description="Helical" evidence="1">
    <location>
        <begin position="135"/>
        <end position="157"/>
    </location>
</feature>
<feature type="transmembrane region" description="Helical" evidence="1">
    <location>
        <begin position="110"/>
        <end position="129"/>
    </location>
</feature>
<proteinExistence type="predicted"/>
<keyword evidence="1" id="KW-0472">Membrane</keyword>
<reference evidence="2 3" key="1">
    <citation type="submission" date="2022-04" db="EMBL/GenBank/DDBJ databases">
        <title>Leucobacter sp. isolated from rhizosphere of onion.</title>
        <authorList>
            <person name="Won M."/>
            <person name="Lee C.-M."/>
            <person name="Woen H.-Y."/>
            <person name="Kwon S.-W."/>
        </authorList>
    </citation>
    <scope>NUCLEOTIDE SEQUENCE [LARGE SCALE GENOMIC DNA]</scope>
    <source>
        <strain evidence="2 3">H25R-14</strain>
    </source>
</reference>
<feature type="transmembrane region" description="Helical" evidence="1">
    <location>
        <begin position="45"/>
        <end position="65"/>
    </location>
</feature>
<keyword evidence="3" id="KW-1185">Reference proteome</keyword>
<evidence type="ECO:0008006" key="4">
    <source>
        <dbReference type="Google" id="ProtNLM"/>
    </source>
</evidence>
<feature type="transmembrane region" description="Helical" evidence="1">
    <location>
        <begin position="12"/>
        <end position="33"/>
    </location>
</feature>
<evidence type="ECO:0000313" key="2">
    <source>
        <dbReference type="EMBL" id="UOQ59258.1"/>
    </source>
</evidence>
<feature type="transmembrane region" description="Helical" evidence="1">
    <location>
        <begin position="71"/>
        <end position="89"/>
    </location>
</feature>
<gene>
    <name evidence="2" type="ORF">MUN76_09325</name>
</gene>